<feature type="transmembrane region" description="Helical" evidence="2">
    <location>
        <begin position="20"/>
        <end position="39"/>
    </location>
</feature>
<proteinExistence type="predicted"/>
<gene>
    <name evidence="3" type="ORF">RF11_09396</name>
</gene>
<comment type="caution">
    <text evidence="3">The sequence shown here is derived from an EMBL/GenBank/DDBJ whole genome shotgun (WGS) entry which is preliminary data.</text>
</comment>
<keyword evidence="2" id="KW-0472">Membrane</keyword>
<evidence type="ECO:0000256" key="2">
    <source>
        <dbReference type="SAM" id="Phobius"/>
    </source>
</evidence>
<feature type="compositionally biased region" description="Basic and acidic residues" evidence="1">
    <location>
        <begin position="95"/>
        <end position="105"/>
    </location>
</feature>
<keyword evidence="2" id="KW-1133">Transmembrane helix</keyword>
<evidence type="ECO:0000313" key="4">
    <source>
        <dbReference type="Proteomes" id="UP000031668"/>
    </source>
</evidence>
<accession>A0A0C2MCK2</accession>
<dbReference type="AlphaFoldDB" id="A0A0C2MCK2"/>
<reference evidence="3 4" key="1">
    <citation type="journal article" date="2014" name="Genome Biol. Evol.">
        <title>The genome of the myxosporean Thelohanellus kitauei shows adaptations to nutrient acquisition within its fish host.</title>
        <authorList>
            <person name="Yang Y."/>
            <person name="Xiong J."/>
            <person name="Zhou Z."/>
            <person name="Huo F."/>
            <person name="Miao W."/>
            <person name="Ran C."/>
            <person name="Liu Y."/>
            <person name="Zhang J."/>
            <person name="Feng J."/>
            <person name="Wang M."/>
            <person name="Wang M."/>
            <person name="Wang L."/>
            <person name="Yao B."/>
        </authorList>
    </citation>
    <scope>NUCLEOTIDE SEQUENCE [LARGE SCALE GENOMIC DNA]</scope>
    <source>
        <strain evidence="3">Wuqing</strain>
    </source>
</reference>
<feature type="region of interest" description="Disordered" evidence="1">
    <location>
        <begin position="95"/>
        <end position="114"/>
    </location>
</feature>
<organism evidence="3 4">
    <name type="scientific">Thelohanellus kitauei</name>
    <name type="common">Myxosporean</name>
    <dbReference type="NCBI Taxonomy" id="669202"/>
    <lineage>
        <taxon>Eukaryota</taxon>
        <taxon>Metazoa</taxon>
        <taxon>Cnidaria</taxon>
        <taxon>Myxozoa</taxon>
        <taxon>Myxosporea</taxon>
        <taxon>Bivalvulida</taxon>
        <taxon>Platysporina</taxon>
        <taxon>Myxobolidae</taxon>
        <taxon>Thelohanellus</taxon>
    </lineage>
</organism>
<feature type="transmembrane region" description="Helical" evidence="2">
    <location>
        <begin position="60"/>
        <end position="79"/>
    </location>
</feature>
<evidence type="ECO:0000313" key="3">
    <source>
        <dbReference type="EMBL" id="KII62044.1"/>
    </source>
</evidence>
<dbReference type="OrthoDB" id="2985014at2759"/>
<name>A0A0C2MCK2_THEKT</name>
<sequence>MFLAPFQAGYFTAIIEHDPQYAGVTFFIINIGGTFSGVSQRFLVAKLSERIPDMRVAYKYSFIITGIVSFVLSMIYVLFGTADLQPWAQTVHKNGEPIKQQDKTNAKNLNDVEA</sequence>
<evidence type="ECO:0000256" key="1">
    <source>
        <dbReference type="SAM" id="MobiDB-lite"/>
    </source>
</evidence>
<dbReference type="Proteomes" id="UP000031668">
    <property type="component" value="Unassembled WGS sequence"/>
</dbReference>
<keyword evidence="2" id="KW-0812">Transmembrane</keyword>
<keyword evidence="4" id="KW-1185">Reference proteome</keyword>
<protein>
    <submittedName>
        <fullName evidence="3">Uncharacterized protein</fullName>
    </submittedName>
</protein>
<dbReference type="EMBL" id="JWZT01005140">
    <property type="protein sequence ID" value="KII62044.1"/>
    <property type="molecule type" value="Genomic_DNA"/>
</dbReference>